<dbReference type="InterPro" id="IPR051200">
    <property type="entry name" value="Host-pathogen_enzymatic-act"/>
</dbReference>
<evidence type="ECO:0008006" key="3">
    <source>
        <dbReference type="Google" id="ProtNLM"/>
    </source>
</evidence>
<dbReference type="Proteomes" id="UP000070258">
    <property type="component" value="Unassembled WGS sequence"/>
</dbReference>
<evidence type="ECO:0000313" key="1">
    <source>
        <dbReference type="EMBL" id="KXP03311.1"/>
    </source>
</evidence>
<dbReference type="Gene3D" id="2.130.10.10">
    <property type="entry name" value="YVTN repeat-like/Quinoprotein amine dehydrogenase"/>
    <property type="match status" value="2"/>
</dbReference>
<accession>A0A137ZYN1</accession>
<sequence length="326" mass="35092">MILALTTVIVLAGAGFLAYRMLAEPDAPDRFLPESTVATVPVGRAPSAIAVHRTANKVYVANYTSESVTVIDGATNSVTSTVDLPGFRPSELEIDSTRDRLYIGSTAGRKIKILNTTTDEIIDTVTVGDGPFIAADQGRDTLHTANNRDLDVTSYNAATGEVRHSDPIGTRPYSISFDPKRAVLYVVITADKESAVAVVDSQTLTVVDRIPLGTASFESAYDPISNNLFVANTNDDTVTLVDMNTRTIRRTIPLGTTAYEFGLDPYRGTAFVGDFNTGTVFALDARTGDTVRTYRPGTKATAVAVDTDRKVLYVADQDSQVVHVMR</sequence>
<dbReference type="NCBIfam" id="TIGR02276">
    <property type="entry name" value="beta_rpt_yvtn"/>
    <property type="match status" value="1"/>
</dbReference>
<dbReference type="RefSeq" id="WP_068573969.1">
    <property type="nucleotide sequence ID" value="NZ_LSRF01000058.1"/>
</dbReference>
<dbReference type="STRING" id="239498.AXK60_15850"/>
<dbReference type="OrthoDB" id="4751565at2"/>
<organism evidence="1 2">
    <name type="scientific">Tsukamurella pseudospumae</name>
    <dbReference type="NCBI Taxonomy" id="239498"/>
    <lineage>
        <taxon>Bacteria</taxon>
        <taxon>Bacillati</taxon>
        <taxon>Actinomycetota</taxon>
        <taxon>Actinomycetes</taxon>
        <taxon>Mycobacteriales</taxon>
        <taxon>Tsukamurellaceae</taxon>
        <taxon>Tsukamurella</taxon>
    </lineage>
</organism>
<protein>
    <recommendedName>
        <fullName evidence="3">SMP-30/Gluconolactonase/LRE-like region domain-containing protein</fullName>
    </recommendedName>
</protein>
<dbReference type="InterPro" id="IPR015943">
    <property type="entry name" value="WD40/YVTN_repeat-like_dom_sf"/>
</dbReference>
<dbReference type="PANTHER" id="PTHR47197:SF3">
    <property type="entry name" value="DIHYDRO-HEME D1 DEHYDROGENASE"/>
    <property type="match status" value="1"/>
</dbReference>
<name>A0A137ZYN1_9ACTN</name>
<dbReference type="InterPro" id="IPR011048">
    <property type="entry name" value="Haem_d1_sf"/>
</dbReference>
<reference evidence="2" key="1">
    <citation type="submission" date="2016-02" db="EMBL/GenBank/DDBJ databases">
        <authorList>
            <person name="Wen L."/>
            <person name="He K."/>
            <person name="Yang H."/>
        </authorList>
    </citation>
    <scope>NUCLEOTIDE SEQUENCE [LARGE SCALE GENOMIC DNA]</scope>
    <source>
        <strain evidence="2">JCM 15929</strain>
    </source>
</reference>
<dbReference type="SUPFAM" id="SSF51004">
    <property type="entry name" value="C-terminal (heme d1) domain of cytochrome cd1-nitrite reductase"/>
    <property type="match status" value="1"/>
</dbReference>
<gene>
    <name evidence="1" type="ORF">AXK60_15850</name>
</gene>
<dbReference type="EMBL" id="LSRF01000058">
    <property type="protein sequence ID" value="KXP03311.1"/>
    <property type="molecule type" value="Genomic_DNA"/>
</dbReference>
<dbReference type="PANTHER" id="PTHR47197">
    <property type="entry name" value="PROTEIN NIRF"/>
    <property type="match status" value="1"/>
</dbReference>
<proteinExistence type="predicted"/>
<evidence type="ECO:0000313" key="2">
    <source>
        <dbReference type="Proteomes" id="UP000070258"/>
    </source>
</evidence>
<dbReference type="AlphaFoldDB" id="A0A137ZYN1"/>
<dbReference type="InterPro" id="IPR011964">
    <property type="entry name" value="YVTN_b-propeller_repeat"/>
</dbReference>
<comment type="caution">
    <text evidence="1">The sequence shown here is derived from an EMBL/GenBank/DDBJ whole genome shotgun (WGS) entry which is preliminary data.</text>
</comment>